<dbReference type="OrthoDB" id="292693at2759"/>
<keyword evidence="8" id="KW-1185">Reference proteome</keyword>
<dbReference type="PANTHER" id="PTHR12901:SF10">
    <property type="entry name" value="COENZYME Q-BINDING PROTEIN COQ10, MITOCHONDRIAL"/>
    <property type="match status" value="1"/>
</dbReference>
<reference evidence="7 8" key="1">
    <citation type="submission" date="2012-05" db="EMBL/GenBank/DDBJ databases">
        <title>Recombination and specialization in a pathogen metapopulation.</title>
        <authorList>
            <person name="Gardiner A."/>
            <person name="Kemen E."/>
            <person name="Schultz-Larsen T."/>
            <person name="MacLean D."/>
            <person name="Van Oosterhout C."/>
            <person name="Jones J.D.G."/>
        </authorList>
    </citation>
    <scope>NUCLEOTIDE SEQUENCE [LARGE SCALE GENOMIC DNA]</scope>
    <source>
        <strain evidence="7 8">Ac Nc2</strain>
    </source>
</reference>
<dbReference type="PROSITE" id="PS00018">
    <property type="entry name" value="EF_HAND_1"/>
    <property type="match status" value="2"/>
</dbReference>
<dbReference type="Pfam" id="PF00036">
    <property type="entry name" value="EF-hand_1"/>
    <property type="match status" value="1"/>
</dbReference>
<dbReference type="PROSITE" id="PS50222">
    <property type="entry name" value="EF_HAND_2"/>
    <property type="match status" value="2"/>
</dbReference>
<name>A0A024GR16_9STRA</name>
<dbReference type="Pfam" id="PF03364">
    <property type="entry name" value="Polyketide_cyc"/>
    <property type="match status" value="1"/>
</dbReference>
<evidence type="ECO:0000256" key="5">
    <source>
        <dbReference type="SAM" id="MobiDB-lite"/>
    </source>
</evidence>
<dbReference type="InterPro" id="IPR018247">
    <property type="entry name" value="EF_Hand_1_Ca_BS"/>
</dbReference>
<evidence type="ECO:0000259" key="6">
    <source>
        <dbReference type="PROSITE" id="PS50222"/>
    </source>
</evidence>
<evidence type="ECO:0000313" key="8">
    <source>
        <dbReference type="Proteomes" id="UP000053237"/>
    </source>
</evidence>
<evidence type="ECO:0000256" key="1">
    <source>
        <dbReference type="ARBA" id="ARBA00006885"/>
    </source>
</evidence>
<evidence type="ECO:0000256" key="4">
    <source>
        <dbReference type="ARBA" id="ARBA00024947"/>
    </source>
</evidence>
<dbReference type="InterPro" id="IPR011992">
    <property type="entry name" value="EF-hand-dom_pair"/>
</dbReference>
<evidence type="ECO:0000313" key="7">
    <source>
        <dbReference type="EMBL" id="CCI49232.1"/>
    </source>
</evidence>
<dbReference type="InterPro" id="IPR002048">
    <property type="entry name" value="EF_hand_dom"/>
</dbReference>
<dbReference type="Gene3D" id="1.10.238.10">
    <property type="entry name" value="EF-hand"/>
    <property type="match status" value="1"/>
</dbReference>
<keyword evidence="3" id="KW-0106">Calcium</keyword>
<dbReference type="CDD" id="cd07813">
    <property type="entry name" value="COQ10p_like"/>
    <property type="match status" value="1"/>
</dbReference>
<dbReference type="SMART" id="SM00054">
    <property type="entry name" value="EFh"/>
    <property type="match status" value="2"/>
</dbReference>
<dbReference type="InParanoid" id="A0A024GR16"/>
<dbReference type="AlphaFoldDB" id="A0A024GR16"/>
<feature type="region of interest" description="Disordered" evidence="5">
    <location>
        <begin position="220"/>
        <end position="239"/>
    </location>
</feature>
<dbReference type="Proteomes" id="UP000053237">
    <property type="component" value="Unassembled WGS sequence"/>
</dbReference>
<dbReference type="SUPFAM" id="SSF55961">
    <property type="entry name" value="Bet v1-like"/>
    <property type="match status" value="1"/>
</dbReference>
<feature type="domain" description="EF-hand" evidence="6">
    <location>
        <begin position="361"/>
        <end position="396"/>
    </location>
</feature>
<evidence type="ECO:0000256" key="2">
    <source>
        <dbReference type="ARBA" id="ARBA00011814"/>
    </source>
</evidence>
<dbReference type="InterPro" id="IPR005031">
    <property type="entry name" value="COQ10_START"/>
</dbReference>
<accession>A0A024GR16</accession>
<dbReference type="GO" id="GO:0048039">
    <property type="term" value="F:ubiquinone binding"/>
    <property type="evidence" value="ECO:0007669"/>
    <property type="project" value="InterPro"/>
</dbReference>
<dbReference type="STRING" id="65357.A0A024GR16"/>
<comment type="subunit">
    <text evidence="2">Interacts with coenzyme Q.</text>
</comment>
<protein>
    <recommendedName>
        <fullName evidence="6">EF-hand domain-containing protein</fullName>
    </recommendedName>
</protein>
<comment type="function">
    <text evidence="4">Required for the function of coenzyme Q in the respiratory chain. May serve as a chaperone or may be involved in the transport of Q6 from its site of synthesis to the catalytic sites of the respiratory complexes.</text>
</comment>
<evidence type="ECO:0000256" key="3">
    <source>
        <dbReference type="ARBA" id="ARBA00022837"/>
    </source>
</evidence>
<dbReference type="PANTHER" id="PTHR12901">
    <property type="entry name" value="SPERM PROTEIN HOMOLOG"/>
    <property type="match status" value="1"/>
</dbReference>
<dbReference type="InterPro" id="IPR044996">
    <property type="entry name" value="COQ10-like"/>
</dbReference>
<gene>
    <name evidence="7" type="ORF">BN9_105140</name>
</gene>
<dbReference type="GO" id="GO:0005739">
    <property type="term" value="C:mitochondrion"/>
    <property type="evidence" value="ECO:0007669"/>
    <property type="project" value="TreeGrafter"/>
</dbReference>
<dbReference type="EMBL" id="CAIX01000284">
    <property type="protein sequence ID" value="CCI49232.1"/>
    <property type="molecule type" value="Genomic_DNA"/>
</dbReference>
<sequence length="518" mass="59522">MFSPNGKHIASAAPFGRSIFRCKRLNLIDLSHRFVSRPQKRRLFTFPSYSQPLIKSHSETKVVPFSADEMFDVVADVNSYKEFLPFCVESRILRKPNENVMEAMLRIGFKIFTEAYTSRVIMNRPHKINIKSVESPTFKRIESEWRFKQLDDPYSCQVHFRVVFEVASFLHANAIKLFFEDVARTQLNAFIGRAGWKYNNDHERNEEKQRREQNTLLKRQLGSSELPSNGATFGSEVKKNSPHTLDRLVSIQNDDGANPIKRPSLSKQAIASIKATICTRDYEVLMHIFEKYADDKTRLYFGGFCNACRSLGADYETLKSISEDTVLAGAIFSSFETSREVKDWLDFDEFVVGVYLLTKGTVEEKAFNLFLTVDTSRDGRISRKELENAMQRRIHTVRTIFPKLLTDQVHMQMQHANVTSLPSTAESIMSEGLKLIETLMEDIEKDIPLAVNQIFSKADLDRDGYITEDEWLVAWQSHPELVELMTIDGMQKIAQWASVVQPDENEDSALDTRLTHID</sequence>
<organism evidence="7 8">
    <name type="scientific">Albugo candida</name>
    <dbReference type="NCBI Taxonomy" id="65357"/>
    <lineage>
        <taxon>Eukaryota</taxon>
        <taxon>Sar</taxon>
        <taxon>Stramenopiles</taxon>
        <taxon>Oomycota</taxon>
        <taxon>Peronosporomycetes</taxon>
        <taxon>Albuginales</taxon>
        <taxon>Albuginaceae</taxon>
        <taxon>Albugo</taxon>
    </lineage>
</organism>
<dbReference type="InterPro" id="IPR023393">
    <property type="entry name" value="START-like_dom_sf"/>
</dbReference>
<dbReference type="Pfam" id="PF13202">
    <property type="entry name" value="EF-hand_5"/>
    <property type="match status" value="1"/>
</dbReference>
<feature type="domain" description="EF-hand" evidence="6">
    <location>
        <begin position="446"/>
        <end position="481"/>
    </location>
</feature>
<comment type="similarity">
    <text evidence="1">Belongs to the COQ10 family.</text>
</comment>
<dbReference type="Gene3D" id="3.30.530.20">
    <property type="match status" value="1"/>
</dbReference>
<dbReference type="GO" id="GO:0005509">
    <property type="term" value="F:calcium ion binding"/>
    <property type="evidence" value="ECO:0007669"/>
    <property type="project" value="InterPro"/>
</dbReference>
<dbReference type="SUPFAM" id="SSF47473">
    <property type="entry name" value="EF-hand"/>
    <property type="match status" value="1"/>
</dbReference>
<proteinExistence type="inferred from homology"/>
<comment type="caution">
    <text evidence="7">The sequence shown here is derived from an EMBL/GenBank/DDBJ whole genome shotgun (WGS) entry which is preliminary data.</text>
</comment>
<feature type="compositionally biased region" description="Polar residues" evidence="5">
    <location>
        <begin position="220"/>
        <end position="232"/>
    </location>
</feature>
<dbReference type="GO" id="GO:0045333">
    <property type="term" value="P:cellular respiration"/>
    <property type="evidence" value="ECO:0007669"/>
    <property type="project" value="InterPro"/>
</dbReference>